<gene>
    <name evidence="7" type="ORF">ACH5RR_009840</name>
</gene>
<dbReference type="EMBL" id="JBJUIK010000004">
    <property type="protein sequence ID" value="KAL3530518.1"/>
    <property type="molecule type" value="Genomic_DNA"/>
</dbReference>
<dbReference type="AlphaFoldDB" id="A0ABD3AG46"/>
<dbReference type="Pfam" id="PF03634">
    <property type="entry name" value="TCP"/>
    <property type="match status" value="1"/>
</dbReference>
<dbReference type="InterPro" id="IPR005333">
    <property type="entry name" value="Transcription_factor_TCP"/>
</dbReference>
<reference evidence="7 8" key="1">
    <citation type="submission" date="2024-11" db="EMBL/GenBank/DDBJ databases">
        <title>A near-complete genome assembly of Cinchona calisaya.</title>
        <authorList>
            <person name="Lian D.C."/>
            <person name="Zhao X.W."/>
            <person name="Wei L."/>
        </authorList>
    </citation>
    <scope>NUCLEOTIDE SEQUENCE [LARGE SCALE GENOMIC DNA]</scope>
    <source>
        <tissue evidence="7">Nenye</tissue>
    </source>
</reference>
<organism evidence="7 8">
    <name type="scientific">Cinchona calisaya</name>
    <dbReference type="NCBI Taxonomy" id="153742"/>
    <lineage>
        <taxon>Eukaryota</taxon>
        <taxon>Viridiplantae</taxon>
        <taxon>Streptophyta</taxon>
        <taxon>Embryophyta</taxon>
        <taxon>Tracheophyta</taxon>
        <taxon>Spermatophyta</taxon>
        <taxon>Magnoliopsida</taxon>
        <taxon>eudicotyledons</taxon>
        <taxon>Gunneridae</taxon>
        <taxon>Pentapetalae</taxon>
        <taxon>asterids</taxon>
        <taxon>lamiids</taxon>
        <taxon>Gentianales</taxon>
        <taxon>Rubiaceae</taxon>
        <taxon>Cinchonoideae</taxon>
        <taxon>Cinchoneae</taxon>
        <taxon>Cinchona</taxon>
    </lineage>
</organism>
<keyword evidence="2" id="KW-0805">Transcription regulation</keyword>
<accession>A0ABD3AG46</accession>
<sequence>MIPSNTSSKVPKPSSYAKFLSPRMNNLCNPSCDRHSKVKGKDRRIRIPIECAEFLFELKKMLDHRSAGQTLKWIFIHAKASIDAAFFSKNQTFDPSIFPYLSRPMLFVPPDTMLFPSHDNTMSQLSSPILDDENKMASSISRSKPILPCSKYGSGADEVEISADVVAKFLYDSSW</sequence>
<evidence type="ECO:0000313" key="7">
    <source>
        <dbReference type="EMBL" id="KAL3530518.1"/>
    </source>
</evidence>
<keyword evidence="3" id="KW-0238">DNA-binding</keyword>
<comment type="caution">
    <text evidence="7">The sequence shown here is derived from an EMBL/GenBank/DDBJ whole genome shotgun (WGS) entry which is preliminary data.</text>
</comment>
<evidence type="ECO:0000256" key="3">
    <source>
        <dbReference type="ARBA" id="ARBA00023125"/>
    </source>
</evidence>
<evidence type="ECO:0000256" key="2">
    <source>
        <dbReference type="ARBA" id="ARBA00023015"/>
    </source>
</evidence>
<dbReference type="GO" id="GO:0005634">
    <property type="term" value="C:nucleus"/>
    <property type="evidence" value="ECO:0007669"/>
    <property type="project" value="UniProtKB-SubCell"/>
</dbReference>
<evidence type="ECO:0000256" key="1">
    <source>
        <dbReference type="ARBA" id="ARBA00004123"/>
    </source>
</evidence>
<evidence type="ECO:0000256" key="4">
    <source>
        <dbReference type="ARBA" id="ARBA00023163"/>
    </source>
</evidence>
<evidence type="ECO:0000256" key="5">
    <source>
        <dbReference type="ARBA" id="ARBA00023242"/>
    </source>
</evidence>
<dbReference type="PANTHER" id="PTHR31072:SF239">
    <property type="entry name" value="TRANSCRIPTION FACTOR TCP21-RELATED"/>
    <property type="match status" value="1"/>
</dbReference>
<name>A0ABD3AG46_9GENT</name>
<dbReference type="InterPro" id="IPR017887">
    <property type="entry name" value="TF_TCP_subgr"/>
</dbReference>
<keyword evidence="4" id="KW-0804">Transcription</keyword>
<protein>
    <recommendedName>
        <fullName evidence="6">TCP domain-containing protein</fullName>
    </recommendedName>
</protein>
<dbReference type="Proteomes" id="UP001630127">
    <property type="component" value="Unassembled WGS sequence"/>
</dbReference>
<feature type="domain" description="TCP" evidence="6">
    <location>
        <begin position="31"/>
        <end position="85"/>
    </location>
</feature>
<proteinExistence type="predicted"/>
<comment type="subcellular location">
    <subcellularLocation>
        <location evidence="1">Nucleus</location>
    </subcellularLocation>
</comment>
<keyword evidence="5" id="KW-0539">Nucleus</keyword>
<keyword evidence="8" id="KW-1185">Reference proteome</keyword>
<evidence type="ECO:0000313" key="8">
    <source>
        <dbReference type="Proteomes" id="UP001630127"/>
    </source>
</evidence>
<dbReference type="PANTHER" id="PTHR31072">
    <property type="entry name" value="TRANSCRIPTION FACTOR TCP4-RELATED"/>
    <property type="match status" value="1"/>
</dbReference>
<dbReference type="GO" id="GO:0003677">
    <property type="term" value="F:DNA binding"/>
    <property type="evidence" value="ECO:0007669"/>
    <property type="project" value="UniProtKB-KW"/>
</dbReference>
<evidence type="ECO:0000259" key="6">
    <source>
        <dbReference type="PROSITE" id="PS51369"/>
    </source>
</evidence>
<dbReference type="PROSITE" id="PS51369">
    <property type="entry name" value="TCP"/>
    <property type="match status" value="1"/>
</dbReference>